<evidence type="ECO:0000313" key="10">
    <source>
        <dbReference type="Proteomes" id="UP000004662"/>
    </source>
</evidence>
<feature type="transmembrane region" description="Helical" evidence="6">
    <location>
        <begin position="400"/>
        <end position="424"/>
    </location>
</feature>
<dbReference type="AlphaFoldDB" id="G7Q6M4"/>
<feature type="transmembrane region" description="Helical" evidence="6">
    <location>
        <begin position="720"/>
        <end position="740"/>
    </location>
</feature>
<dbReference type="RefSeq" id="WP_009181031.1">
    <property type="nucleotide sequence ID" value="NZ_CM001368.1"/>
</dbReference>
<feature type="transmembrane region" description="Helical" evidence="6">
    <location>
        <begin position="813"/>
        <end position="836"/>
    </location>
</feature>
<evidence type="ECO:0008006" key="11">
    <source>
        <dbReference type="Google" id="ProtNLM"/>
    </source>
</evidence>
<evidence type="ECO:0000256" key="1">
    <source>
        <dbReference type="ARBA" id="ARBA00004651"/>
    </source>
</evidence>
<organism evidence="9 10">
    <name type="scientific">Solidesulfovibrio carbinoliphilus subsp. oakridgensis</name>
    <dbReference type="NCBI Taxonomy" id="694327"/>
    <lineage>
        <taxon>Bacteria</taxon>
        <taxon>Pseudomonadati</taxon>
        <taxon>Thermodesulfobacteriota</taxon>
        <taxon>Desulfovibrionia</taxon>
        <taxon>Desulfovibrionales</taxon>
        <taxon>Desulfovibrionaceae</taxon>
        <taxon>Solidesulfovibrio</taxon>
    </lineage>
</organism>
<comment type="subcellular location">
    <subcellularLocation>
        <location evidence="1">Cell membrane</location>
        <topology evidence="1">Multi-pass membrane protein</topology>
    </subcellularLocation>
</comment>
<dbReference type="Proteomes" id="UP000004662">
    <property type="component" value="Chromosome"/>
</dbReference>
<keyword evidence="4 6" id="KW-1133">Transmembrane helix</keyword>
<dbReference type="InterPro" id="IPR003838">
    <property type="entry name" value="ABC3_permease_C"/>
</dbReference>
<evidence type="ECO:0000259" key="7">
    <source>
        <dbReference type="Pfam" id="PF02687"/>
    </source>
</evidence>
<keyword evidence="3 6" id="KW-0812">Transmembrane</keyword>
<dbReference type="Pfam" id="PF02687">
    <property type="entry name" value="FtsX"/>
    <property type="match status" value="2"/>
</dbReference>
<evidence type="ECO:0000313" key="9">
    <source>
        <dbReference type="EMBL" id="EHJ47637.1"/>
    </source>
</evidence>
<evidence type="ECO:0000256" key="6">
    <source>
        <dbReference type="SAM" id="Phobius"/>
    </source>
</evidence>
<evidence type="ECO:0000256" key="4">
    <source>
        <dbReference type="ARBA" id="ARBA00022989"/>
    </source>
</evidence>
<feature type="transmembrane region" description="Helical" evidence="6">
    <location>
        <begin position="262"/>
        <end position="289"/>
    </location>
</feature>
<feature type="transmembrane region" description="Helical" evidence="6">
    <location>
        <begin position="430"/>
        <end position="458"/>
    </location>
</feature>
<feature type="domain" description="ABC3 transporter permease C-terminal" evidence="7">
    <location>
        <begin position="269"/>
        <end position="375"/>
    </location>
</feature>
<evidence type="ECO:0000259" key="8">
    <source>
        <dbReference type="Pfam" id="PF12704"/>
    </source>
</evidence>
<evidence type="ECO:0000256" key="2">
    <source>
        <dbReference type="ARBA" id="ARBA00022475"/>
    </source>
</evidence>
<keyword evidence="2" id="KW-1003">Cell membrane</keyword>
<accession>G7Q6M4</accession>
<dbReference type="GO" id="GO:0005886">
    <property type="term" value="C:plasma membrane"/>
    <property type="evidence" value="ECO:0007669"/>
    <property type="project" value="UniProtKB-SubCell"/>
</dbReference>
<dbReference type="InterPro" id="IPR038766">
    <property type="entry name" value="Membrane_comp_ABC_pdt"/>
</dbReference>
<feature type="transmembrane region" description="Helical" evidence="6">
    <location>
        <begin position="479"/>
        <end position="500"/>
    </location>
</feature>
<feature type="domain" description="ABC3 transporter permease C-terminal" evidence="7">
    <location>
        <begin position="726"/>
        <end position="838"/>
    </location>
</feature>
<evidence type="ECO:0000256" key="5">
    <source>
        <dbReference type="ARBA" id="ARBA00023136"/>
    </source>
</evidence>
<dbReference type="eggNOG" id="COG3127">
    <property type="taxonomic scope" value="Bacteria"/>
</dbReference>
<proteinExistence type="predicted"/>
<sequence>MQFFREMALAARLARRELRAGIRGFGVFLACLALGVAAVAGVKSLSASYGAGLAEDAAALLGGDLEATLPQRPASPEELAALAALGQTSHLVSMQVMVRAEAGPAKRTLATLRAVDDAYPLYGTVALSPPQPLAAALAVKDGLPGAVAAPELLSRLAVPVGGTIRVADGVFTVRAVLSRDPDASSSLATLGPRLIVSDRGLAATGLLEPGSLTRHAYRVKLPPGADAPALAQRLRAAFPTSGWRVRDASGAQPGLSRFIDRLVAVTGLVGLASLLLGGIGVSQAVSAYLSGRTESIAALKCLGAPRRVVTATYFLVVATLAAGGIVLGLAVGAAVPALVGPLLGGILPVRLLPGPYPGALALAAACGVLTTLAFALPHLARAGRVAPLVLFRGYAAPEQIRLGIAARLPGLAALAGLLALAVAATPNRQLGLGFVGVALAATGVFWIFAKLAVFLARLPARRPGRLGLALRALTRPDNQVARVLAALGLGLLTLCAMALVEANFRSAFTEDIPQTAPDFFFVDIQPDQLDPFLQTAGSVPGVTRVETAPMARGRIARLNGLAPEDVEVGEEARWAVQGDRGLTYAARMPEGTRVVAGAWWPADYAGPPLVSVDEGIAKGLGLGLGDTVTVNVLGREITATVSSLRRINWLTLGINYVFVFSPGSLDGLPLTWLATAYTDKNAGGDPGEAVFAAVTDRFPNITAIGIGDALTDVLAVADKVSAAVSVAAGATLVVGMLVLIQTMAAGLRRKAYETVIYKVCGASRRDVMAVLLLENALLGVLAGLMALVLGTAVASAFVVYFMELPFRFFPGPAVATVGAAAALTLTLGLAGVLRMLSRKAWPYLRNE</sequence>
<evidence type="ECO:0000256" key="3">
    <source>
        <dbReference type="ARBA" id="ARBA00022692"/>
    </source>
</evidence>
<dbReference type="HOGENOM" id="CLU_009475_3_1_7"/>
<dbReference type="Pfam" id="PF12704">
    <property type="entry name" value="MacB_PCD"/>
    <property type="match status" value="1"/>
</dbReference>
<keyword evidence="10" id="KW-1185">Reference proteome</keyword>
<dbReference type="EMBL" id="CM001368">
    <property type="protein sequence ID" value="EHJ47637.1"/>
    <property type="molecule type" value="Genomic_DNA"/>
</dbReference>
<gene>
    <name evidence="9" type="ORF">DFW101_1629</name>
</gene>
<name>G7Q6M4_9BACT</name>
<keyword evidence="5 6" id="KW-0472">Membrane</keyword>
<reference evidence="10" key="1">
    <citation type="journal article" date="2015" name="Genome Announc.">
        <title>High-Quality Draft Genome Sequence of Desulfovibrio carbinoliphilus FW-101-2B, an Organic Acid-Oxidizing Sulfate-Reducing Bacterium Isolated from Uranium(VI)-Contaminated Groundwater.</title>
        <authorList>
            <person name="Ramsay B.D."/>
            <person name="Hwang C."/>
            <person name="Woo H.L."/>
            <person name="Carroll S.L."/>
            <person name="Lucas S."/>
            <person name="Han J."/>
            <person name="Lapidus A.L."/>
            <person name="Cheng J.F."/>
            <person name="Goodwin L.A."/>
            <person name="Pitluck S."/>
            <person name="Peters L."/>
            <person name="Chertkov O."/>
            <person name="Held B."/>
            <person name="Detter J.C."/>
            <person name="Han C.S."/>
            <person name="Tapia R."/>
            <person name="Land M.L."/>
            <person name="Hauser L.J."/>
            <person name="Kyrpides N.C."/>
            <person name="Ivanova N.N."/>
            <person name="Mikhailova N."/>
            <person name="Pagani I."/>
            <person name="Woyke T."/>
            <person name="Arkin A.P."/>
            <person name="Dehal P."/>
            <person name="Chivian D."/>
            <person name="Criddle C.S."/>
            <person name="Wu W."/>
            <person name="Chakraborty R."/>
            <person name="Hazen T.C."/>
            <person name="Fields M.W."/>
        </authorList>
    </citation>
    <scope>NUCLEOTIDE SEQUENCE [LARGE SCALE GENOMIC DNA]</scope>
    <source>
        <strain evidence="10">FW-101-2B</strain>
    </source>
</reference>
<feature type="transmembrane region" description="Helical" evidence="6">
    <location>
        <begin position="20"/>
        <end position="42"/>
    </location>
</feature>
<protein>
    <recommendedName>
        <fullName evidence="11">ABC3 transporter permease protein domain-containing protein</fullName>
    </recommendedName>
</protein>
<feature type="transmembrane region" description="Helical" evidence="6">
    <location>
        <begin position="776"/>
        <end position="801"/>
    </location>
</feature>
<feature type="transmembrane region" description="Helical" evidence="6">
    <location>
        <begin position="359"/>
        <end position="379"/>
    </location>
</feature>
<dbReference type="PANTHER" id="PTHR30287">
    <property type="entry name" value="MEMBRANE COMPONENT OF PREDICTED ABC SUPERFAMILY METABOLITE UPTAKE TRANSPORTER"/>
    <property type="match status" value="1"/>
</dbReference>
<feature type="transmembrane region" description="Helical" evidence="6">
    <location>
        <begin position="310"/>
        <end position="339"/>
    </location>
</feature>
<dbReference type="STRING" id="694327.DFW101_1629"/>
<feature type="domain" description="MacB-like periplasmic core" evidence="8">
    <location>
        <begin position="29"/>
        <end position="236"/>
    </location>
</feature>
<dbReference type="PANTHER" id="PTHR30287:SF1">
    <property type="entry name" value="INNER MEMBRANE PROTEIN"/>
    <property type="match status" value="1"/>
</dbReference>
<dbReference type="InterPro" id="IPR025857">
    <property type="entry name" value="MacB_PCD"/>
</dbReference>
<dbReference type="OrthoDB" id="9775544at2"/>